<evidence type="ECO:0000256" key="1">
    <source>
        <dbReference type="ARBA" id="ARBA00004474"/>
    </source>
</evidence>
<accession>U5D2B7</accession>
<dbReference type="GO" id="GO:0010287">
    <property type="term" value="C:plastoglobule"/>
    <property type="evidence" value="ECO:0007669"/>
    <property type="project" value="EnsemblPlants"/>
</dbReference>
<reference evidence="6" key="1">
    <citation type="journal article" date="2013" name="Science">
        <title>The Amborella genome and the evolution of flowering plants.</title>
        <authorList>
            <consortium name="Amborella Genome Project"/>
        </authorList>
    </citation>
    <scope>NUCLEOTIDE SEQUENCE [LARGE SCALE GENOMIC DNA]</scope>
</reference>
<dbReference type="InterPro" id="IPR006843">
    <property type="entry name" value="PAP/fibrillin_dom"/>
</dbReference>
<keyword evidence="2" id="KW-0934">Plastid</keyword>
<evidence type="ECO:0000259" key="4">
    <source>
        <dbReference type="Pfam" id="PF04755"/>
    </source>
</evidence>
<dbReference type="KEGG" id="atr:18443812"/>
<proteinExistence type="predicted"/>
<name>U5D2B7_AMBTC</name>
<dbReference type="Pfam" id="PF04755">
    <property type="entry name" value="PAP_fibrillin"/>
    <property type="match status" value="1"/>
</dbReference>
<dbReference type="Proteomes" id="UP000017836">
    <property type="component" value="Unassembled WGS sequence"/>
</dbReference>
<dbReference type="EMBL" id="KI392502">
    <property type="protein sequence ID" value="ERN15522.1"/>
    <property type="molecule type" value="Genomic_DNA"/>
</dbReference>
<dbReference type="OrthoDB" id="498392at2759"/>
<evidence type="ECO:0000313" key="5">
    <source>
        <dbReference type="EMBL" id="ERN15522.1"/>
    </source>
</evidence>
<dbReference type="GO" id="GO:0009535">
    <property type="term" value="C:chloroplast thylakoid membrane"/>
    <property type="evidence" value="ECO:0000318"/>
    <property type="project" value="GO_Central"/>
</dbReference>
<protein>
    <recommendedName>
        <fullName evidence="4">Plastid lipid-associated protein/fibrillin conserved domain-containing protein</fullName>
    </recommendedName>
</protein>
<evidence type="ECO:0000256" key="3">
    <source>
        <dbReference type="ARBA" id="ARBA00022946"/>
    </source>
</evidence>
<dbReference type="GO" id="GO:0009753">
    <property type="term" value="P:response to jasmonic acid"/>
    <property type="evidence" value="ECO:0007669"/>
    <property type="project" value="EnsemblPlants"/>
</dbReference>
<dbReference type="Gramene" id="ERN15522">
    <property type="protein sequence ID" value="ERN15522"/>
    <property type="gene ID" value="AMTR_s00048p00085290"/>
</dbReference>
<dbReference type="InterPro" id="IPR039633">
    <property type="entry name" value="PAP"/>
</dbReference>
<keyword evidence="6" id="KW-1185">Reference proteome</keyword>
<dbReference type="eggNOG" id="ENOG502QQMX">
    <property type="taxonomic scope" value="Eukaryota"/>
</dbReference>
<dbReference type="AlphaFoldDB" id="U5D2B7"/>
<comment type="subcellular location">
    <subcellularLocation>
        <location evidence="1">Plastid</location>
    </subcellularLocation>
</comment>
<sequence>MALLSPKAPLLFYNPSHFKLCPSNVPKISILPSKPLFRHLHCSSSSEKADNLFSANSFSRKNLKKKFKETLENTVDDTKKAFETLEDEVDGSKSAFKETMKDAVDETLEIAKEVENTIFGESGEKKSDDEPVVIKNTVDDTKKVFETFEDKVDGSNSALKETLKDTVDENLETAKEVETINFGESGEKKLDDEFAVTTLPGSLPEISPGNGGVVTTLPGILPEISLGNGGAKSPRTEIGYVEVSADKSRFDEIEGLKRCLVDSFYGTELGLRATSETRAEIVELVNQLEALNPTSAPTESLSLLDGNWVLRYTAFSELLPLIAAGTLPLLELEKICQEINTKSFTVQNSITYSSPLATFSFSASASFEVRSPSRIQVKFEEGVFNPPEIRTPADLPTKVDVFGQSIDLSPLSSVLSPLEEGFANISRAISGQPPLKLRIPGQGSESWLLISYLDKDLRISRGDGGLFVLVKEGSPLLDQ</sequence>
<evidence type="ECO:0000313" key="6">
    <source>
        <dbReference type="Proteomes" id="UP000017836"/>
    </source>
</evidence>
<feature type="domain" description="Plastid lipid-associated protein/fibrillin conserved" evidence="4">
    <location>
        <begin position="255"/>
        <end position="469"/>
    </location>
</feature>
<dbReference type="STRING" id="13333.U5D2B7"/>
<dbReference type="HOGENOM" id="CLU_045041_0_2_1"/>
<organism evidence="5 6">
    <name type="scientific">Amborella trichopoda</name>
    <dbReference type="NCBI Taxonomy" id="13333"/>
    <lineage>
        <taxon>Eukaryota</taxon>
        <taxon>Viridiplantae</taxon>
        <taxon>Streptophyta</taxon>
        <taxon>Embryophyta</taxon>
        <taxon>Tracheophyta</taxon>
        <taxon>Spermatophyta</taxon>
        <taxon>Magnoliopsida</taxon>
        <taxon>Amborellales</taxon>
        <taxon>Amborellaceae</taxon>
        <taxon>Amborella</taxon>
    </lineage>
</organism>
<gene>
    <name evidence="5" type="ORF">AMTR_s00048p00085290</name>
</gene>
<evidence type="ECO:0000256" key="2">
    <source>
        <dbReference type="ARBA" id="ARBA00022640"/>
    </source>
</evidence>
<dbReference type="PANTHER" id="PTHR31906">
    <property type="entry name" value="PLASTID-LIPID-ASSOCIATED PROTEIN 4, CHLOROPLASTIC-RELATED"/>
    <property type="match status" value="1"/>
</dbReference>
<keyword evidence="3" id="KW-0809">Transit peptide</keyword>
<dbReference type="GO" id="GO:0010117">
    <property type="term" value="P:photoprotection"/>
    <property type="evidence" value="ECO:0000318"/>
    <property type="project" value="GO_Central"/>
</dbReference>